<dbReference type="EMBL" id="CAJOBD010000373">
    <property type="protein sequence ID" value="CAF3656197.1"/>
    <property type="molecule type" value="Genomic_DNA"/>
</dbReference>
<dbReference type="AlphaFoldDB" id="A0A818REF4"/>
<protein>
    <submittedName>
        <fullName evidence="1">Uncharacterized protein</fullName>
    </submittedName>
</protein>
<dbReference type="Proteomes" id="UP000663836">
    <property type="component" value="Unassembled WGS sequence"/>
</dbReference>
<organism evidence="1 2">
    <name type="scientific">Rotaria sordida</name>
    <dbReference type="NCBI Taxonomy" id="392033"/>
    <lineage>
        <taxon>Eukaryota</taxon>
        <taxon>Metazoa</taxon>
        <taxon>Spiralia</taxon>
        <taxon>Gnathifera</taxon>
        <taxon>Rotifera</taxon>
        <taxon>Eurotatoria</taxon>
        <taxon>Bdelloidea</taxon>
        <taxon>Philodinida</taxon>
        <taxon>Philodinidae</taxon>
        <taxon>Rotaria</taxon>
    </lineage>
</organism>
<reference evidence="1" key="1">
    <citation type="submission" date="2021-02" db="EMBL/GenBank/DDBJ databases">
        <authorList>
            <person name="Nowell W R."/>
        </authorList>
    </citation>
    <scope>NUCLEOTIDE SEQUENCE</scope>
</reference>
<accession>A0A818REF4</accession>
<evidence type="ECO:0000313" key="2">
    <source>
        <dbReference type="Proteomes" id="UP000663836"/>
    </source>
</evidence>
<evidence type="ECO:0000313" key="1">
    <source>
        <dbReference type="EMBL" id="CAF3656197.1"/>
    </source>
</evidence>
<comment type="caution">
    <text evidence="1">The sequence shown here is derived from an EMBL/GenBank/DDBJ whole genome shotgun (WGS) entry which is preliminary data.</text>
</comment>
<gene>
    <name evidence="1" type="ORF">JBS370_LOCUS6637</name>
</gene>
<sequence length="260" mass="29840">MNFLSIYYYIARVRLVVFNVLKIHYSITDMIHITNFPPSKPSSVTSSVYFGNANAQRSLKNQGSFQPFRPQSKNKGERTVIEVSKNPYSLVQSHPWKPEYRQLFTREKIKKAMTKDSYITQKRTIAHAKESITTQEECCPVLIPANVVHIETPNIQEPTKFLVPSIIRYLRSNELLPSEQFISQSTTEKFVESQLEFETPTTLSTIHINTTTGNASTLVTNDRLLNRAKMRIDASVIRRPPRRLLINVTHETLVPLSIYG</sequence>
<proteinExistence type="predicted"/>
<name>A0A818REF4_9BILA</name>